<evidence type="ECO:0000313" key="10">
    <source>
        <dbReference type="Proteomes" id="UP000198654"/>
    </source>
</evidence>
<dbReference type="Pfam" id="PF23892">
    <property type="entry name" value="Ig_CycH"/>
    <property type="match status" value="1"/>
</dbReference>
<keyword evidence="4 5" id="KW-0802">TPR repeat</keyword>
<dbReference type="SUPFAM" id="SSF48452">
    <property type="entry name" value="TPR-like"/>
    <property type="match status" value="1"/>
</dbReference>
<accession>A0A1G9JNJ2</accession>
<feature type="domain" description="Cytochrome c-type biogenesis protein H Ig-like" evidence="7">
    <location>
        <begin position="301"/>
        <end position="409"/>
    </location>
</feature>
<evidence type="ECO:0000256" key="5">
    <source>
        <dbReference type="PROSITE-ProRule" id="PRU00339"/>
    </source>
</evidence>
<organism evidence="9 10">
    <name type="scientific">Modicisalibacter muralis</name>
    <dbReference type="NCBI Taxonomy" id="119000"/>
    <lineage>
        <taxon>Bacteria</taxon>
        <taxon>Pseudomonadati</taxon>
        <taxon>Pseudomonadota</taxon>
        <taxon>Gammaproteobacteria</taxon>
        <taxon>Oceanospirillales</taxon>
        <taxon>Halomonadaceae</taxon>
        <taxon>Modicisalibacter</taxon>
    </lineage>
</organism>
<dbReference type="InterPro" id="IPR056413">
    <property type="entry name" value="TPR_CcmH_CycH"/>
</dbReference>
<dbReference type="PANTHER" id="PTHR47870">
    <property type="entry name" value="CYTOCHROME C-TYPE BIOGENESIS PROTEIN CCMH"/>
    <property type="match status" value="1"/>
</dbReference>
<keyword evidence="6" id="KW-0472">Membrane</keyword>
<dbReference type="Proteomes" id="UP000198654">
    <property type="component" value="Unassembled WGS sequence"/>
</dbReference>
<evidence type="ECO:0000259" key="7">
    <source>
        <dbReference type="Pfam" id="PF23892"/>
    </source>
</evidence>
<dbReference type="OrthoDB" id="9776053at2"/>
<comment type="subcellular location">
    <subcellularLocation>
        <location evidence="1">Cell envelope</location>
    </subcellularLocation>
</comment>
<keyword evidence="6" id="KW-1133">Transmembrane helix</keyword>
<evidence type="ECO:0000256" key="1">
    <source>
        <dbReference type="ARBA" id="ARBA00004196"/>
    </source>
</evidence>
<evidence type="ECO:0000313" key="9">
    <source>
        <dbReference type="EMBL" id="SDL38856.1"/>
    </source>
</evidence>
<dbReference type="InterPro" id="IPR019734">
    <property type="entry name" value="TPR_rpt"/>
</dbReference>
<keyword evidence="6" id="KW-0812">Transmembrane</keyword>
<gene>
    <name evidence="9" type="ORF">SAMN05661010_01539</name>
</gene>
<name>A0A1G9JNJ2_9GAMM</name>
<dbReference type="GO" id="GO:0017004">
    <property type="term" value="P:cytochrome complex assembly"/>
    <property type="evidence" value="ECO:0007669"/>
    <property type="project" value="UniProtKB-KW"/>
</dbReference>
<dbReference type="InterPro" id="IPR011990">
    <property type="entry name" value="TPR-like_helical_dom_sf"/>
</dbReference>
<evidence type="ECO:0000256" key="6">
    <source>
        <dbReference type="SAM" id="Phobius"/>
    </source>
</evidence>
<reference evidence="9 10" key="1">
    <citation type="submission" date="2016-10" db="EMBL/GenBank/DDBJ databases">
        <authorList>
            <person name="de Groot N.N."/>
        </authorList>
    </citation>
    <scope>NUCLEOTIDE SEQUENCE [LARGE SCALE GENOMIC DNA]</scope>
    <source>
        <strain evidence="9 10">DSM 14789</strain>
    </source>
</reference>
<dbReference type="InterPro" id="IPR051263">
    <property type="entry name" value="C-type_cytochrome_biogenesis"/>
</dbReference>
<dbReference type="PANTHER" id="PTHR47870:SF4">
    <property type="entry name" value="CYTOCHROME C-TYPE BIOGENESIS PROTEIN CYCH"/>
    <property type="match status" value="1"/>
</dbReference>
<dbReference type="RefSeq" id="WP_089727207.1">
    <property type="nucleotide sequence ID" value="NZ_FNGI01000003.1"/>
</dbReference>
<keyword evidence="3" id="KW-0201">Cytochrome c-type biogenesis</keyword>
<feature type="repeat" description="TPR" evidence="5">
    <location>
        <begin position="163"/>
        <end position="196"/>
    </location>
</feature>
<evidence type="ECO:0000256" key="2">
    <source>
        <dbReference type="ARBA" id="ARBA00022737"/>
    </source>
</evidence>
<dbReference type="AlphaFoldDB" id="A0A1G9JNJ2"/>
<evidence type="ECO:0000259" key="8">
    <source>
        <dbReference type="Pfam" id="PF23914"/>
    </source>
</evidence>
<feature type="domain" description="Cytochrome c-type biogenesis protein H TPR" evidence="8">
    <location>
        <begin position="145"/>
        <end position="259"/>
    </location>
</feature>
<evidence type="ECO:0000256" key="3">
    <source>
        <dbReference type="ARBA" id="ARBA00022748"/>
    </source>
</evidence>
<keyword evidence="2" id="KW-0677">Repeat</keyword>
<feature type="transmembrane region" description="Helical" evidence="6">
    <location>
        <begin position="102"/>
        <end position="119"/>
    </location>
</feature>
<dbReference type="GO" id="GO:0005886">
    <property type="term" value="C:plasma membrane"/>
    <property type="evidence" value="ECO:0007669"/>
    <property type="project" value="TreeGrafter"/>
</dbReference>
<dbReference type="Pfam" id="PF23914">
    <property type="entry name" value="TPR_CcmH_CycH"/>
    <property type="match status" value="1"/>
</dbReference>
<proteinExistence type="predicted"/>
<dbReference type="PROSITE" id="PS50005">
    <property type="entry name" value="TPR"/>
    <property type="match status" value="1"/>
</dbReference>
<dbReference type="GO" id="GO:0030313">
    <property type="term" value="C:cell envelope"/>
    <property type="evidence" value="ECO:0007669"/>
    <property type="project" value="UniProtKB-SubCell"/>
</dbReference>
<evidence type="ECO:0000256" key="4">
    <source>
        <dbReference type="ARBA" id="ARBA00022803"/>
    </source>
</evidence>
<dbReference type="EMBL" id="FNGI01000003">
    <property type="protein sequence ID" value="SDL38856.1"/>
    <property type="molecule type" value="Genomic_DNA"/>
</dbReference>
<dbReference type="InterPro" id="IPR017560">
    <property type="entry name" value="Cyt_c_biogenesis_CcmI"/>
</dbReference>
<dbReference type="STRING" id="119000.SAMN05661010_01539"/>
<dbReference type="InterPro" id="IPR056412">
    <property type="entry name" value="Ig_CycH"/>
</dbReference>
<dbReference type="Gene3D" id="1.25.40.10">
    <property type="entry name" value="Tetratricopeptide repeat domain"/>
    <property type="match status" value="1"/>
</dbReference>
<protein>
    <submittedName>
        <fullName evidence="9">Cytochrome c-type biogenesis protein CcmH</fullName>
    </submittedName>
</protein>
<sequence length="413" mass="44534">MNLLWLALGLLLLPALWLLLLPLRQARGVHAAQQAFEAEGRNTEQNVTVYRQRLASLEAARERGEIDAARFDDSRLELDRSLLEDAEGQRRSPLKSPSAGRLLVPLIMLTLVVVSLVWYQREGAQGDLAIYNVYQQVRSSPDGSLAMLVGGLENQAALQPDNPKVWLSLFPLYRDSGQFDKATHALQRLIELQGRRPGLLAQLAQIKFFAANRTLTDEVQALVDETLAKQPHQPTVLGMLGIEAFDHGRYEEAIGYWREAIAGFGDAGSAAALREGIAVAQQRLGIAPEATDQSGAGGPALTVAVELAKELRNRAAPDDTVFVIARDVPGKLPPLAIERATVADLPLEVTLDDGDAMAPMARLSQVDEVRLTVRVSPSGQATPQPGDLVGEAGPVTLGDAAAPIAVTIDRVVD</sequence>
<keyword evidence="10" id="KW-1185">Reference proteome</keyword>
<dbReference type="NCBIfam" id="TIGR03142">
    <property type="entry name" value="cytochro_ccmI"/>
    <property type="match status" value="1"/>
</dbReference>